<evidence type="ECO:0000256" key="2">
    <source>
        <dbReference type="SAM" id="Phobius"/>
    </source>
</evidence>
<feature type="region of interest" description="Disordered" evidence="1">
    <location>
        <begin position="294"/>
        <end position="407"/>
    </location>
</feature>
<feature type="compositionally biased region" description="Basic and acidic residues" evidence="1">
    <location>
        <begin position="333"/>
        <end position="347"/>
    </location>
</feature>
<proteinExistence type="predicted"/>
<evidence type="ECO:0000256" key="1">
    <source>
        <dbReference type="SAM" id="MobiDB-lite"/>
    </source>
</evidence>
<name>A0ABS8KYR5_9HYPH</name>
<keyword evidence="2" id="KW-0812">Transmembrane</keyword>
<gene>
    <name evidence="3" type="ORF">LJ725_18015</name>
</gene>
<feature type="transmembrane region" description="Helical" evidence="2">
    <location>
        <begin position="194"/>
        <end position="215"/>
    </location>
</feature>
<keyword evidence="2" id="KW-0472">Membrane</keyword>
<keyword evidence="2" id="KW-1133">Transmembrane helix</keyword>
<dbReference type="EMBL" id="JAJISD010000007">
    <property type="protein sequence ID" value="MCC8430872.1"/>
    <property type="molecule type" value="Genomic_DNA"/>
</dbReference>
<feature type="compositionally biased region" description="Basic and acidic residues" evidence="1">
    <location>
        <begin position="313"/>
        <end position="325"/>
    </location>
</feature>
<keyword evidence="4" id="KW-1185">Reference proteome</keyword>
<feature type="compositionally biased region" description="Polar residues" evidence="1">
    <location>
        <begin position="348"/>
        <end position="357"/>
    </location>
</feature>
<evidence type="ECO:0000313" key="4">
    <source>
        <dbReference type="Proteomes" id="UP001198862"/>
    </source>
</evidence>
<protein>
    <submittedName>
        <fullName evidence="3">Uncharacterized protein</fullName>
    </submittedName>
</protein>
<accession>A0ABS8KYR5</accession>
<reference evidence="3 4" key="1">
    <citation type="submission" date="2021-11" db="EMBL/GenBank/DDBJ databases">
        <authorList>
            <person name="Lee D.-H."/>
            <person name="Kim S.-B."/>
        </authorList>
    </citation>
    <scope>NUCLEOTIDE SEQUENCE [LARGE SCALE GENOMIC DNA]</scope>
    <source>
        <strain evidence="3 4">KCTC 52223</strain>
    </source>
</reference>
<sequence>MAAGPLLVSEPLQRYRALGLAGDPVWRAAGQLRAAIAARLSREHADLLALPEADPGGRSINWYAPFDGEVRRLGDLGDAERREVLDKVQRLHGEIAGLATQMEAAERSNAERNFARLLRHALTAPGEETLYVVDGHPVMTFWGFTADAALPGVFLNSPPPAVAPRLAANPVGRPEAVMASAPAVASVAATRTVWWQWLLLGALLMLILALLAWLVRPYLPHLEPRIEAEAREQALRFAVRQPLELQQTRVSTLVQDNESLRLELARLTDELARRGGDCAAGVLGPGGVIVGSVGGPPIERGAGPDLGVPGTDPGKDASKDLDRQQEAMGPNGKDGKGPDEQNKDKNGASKNDGQNGNKDVAKKDEPKPMVVPPEAKQKQDLAFLKGDWRSRTGLATATGENDIRPSYTLDDKGKGKVSFTQKNGATCEAPAEARWDGTRLVIEEKSNPRCSDGKTYARNTVNCEIGADGAAQCKGSQPGDTRSYKVQIGR</sequence>
<comment type="caution">
    <text evidence="3">The sequence shown here is derived from an EMBL/GenBank/DDBJ whole genome shotgun (WGS) entry which is preliminary data.</text>
</comment>
<evidence type="ECO:0000313" key="3">
    <source>
        <dbReference type="EMBL" id="MCC8430872.1"/>
    </source>
</evidence>
<dbReference type="Proteomes" id="UP001198862">
    <property type="component" value="Unassembled WGS sequence"/>
</dbReference>
<dbReference type="RefSeq" id="WP_230552019.1">
    <property type="nucleotide sequence ID" value="NZ_JAJISD010000007.1"/>
</dbReference>
<feature type="region of interest" description="Disordered" evidence="1">
    <location>
        <begin position="471"/>
        <end position="490"/>
    </location>
</feature>
<organism evidence="3 4">
    <name type="scientific">Reyranella aquatilis</name>
    <dbReference type="NCBI Taxonomy" id="2035356"/>
    <lineage>
        <taxon>Bacteria</taxon>
        <taxon>Pseudomonadati</taxon>
        <taxon>Pseudomonadota</taxon>
        <taxon>Alphaproteobacteria</taxon>
        <taxon>Hyphomicrobiales</taxon>
        <taxon>Reyranellaceae</taxon>
        <taxon>Reyranella</taxon>
    </lineage>
</organism>